<dbReference type="Gene3D" id="1.10.3460.10">
    <property type="entry name" value="Chlorophyll a/b binding protein domain"/>
    <property type="match status" value="1"/>
</dbReference>
<keyword evidence="2" id="KW-0472">Membrane</keyword>
<dbReference type="SUPFAM" id="SSF103511">
    <property type="entry name" value="Chlorophyll a-b binding protein"/>
    <property type="match status" value="1"/>
</dbReference>
<accession>A0ABD3SRS2</accession>
<keyword evidence="2" id="KW-1133">Transmembrane helix</keyword>
<name>A0ABD3SRS2_9STRA</name>
<keyword evidence="5" id="KW-1185">Reference proteome</keyword>
<reference evidence="4 5" key="1">
    <citation type="submission" date="2024-10" db="EMBL/GenBank/DDBJ databases">
        <title>Updated reference genomes for cyclostephanoid diatoms.</title>
        <authorList>
            <person name="Roberts W.R."/>
            <person name="Alverson A.J."/>
        </authorList>
    </citation>
    <scope>NUCLEOTIDE SEQUENCE [LARGE SCALE GENOMIC DNA]</scope>
    <source>
        <strain evidence="4 5">AJA228-03</strain>
    </source>
</reference>
<dbReference type="PROSITE" id="PS51257">
    <property type="entry name" value="PROKAR_LIPOPROTEIN"/>
    <property type="match status" value="1"/>
</dbReference>
<organism evidence="4 5">
    <name type="scientific">Cyclostephanos tholiformis</name>
    <dbReference type="NCBI Taxonomy" id="382380"/>
    <lineage>
        <taxon>Eukaryota</taxon>
        <taxon>Sar</taxon>
        <taxon>Stramenopiles</taxon>
        <taxon>Ochrophyta</taxon>
        <taxon>Bacillariophyta</taxon>
        <taxon>Coscinodiscophyceae</taxon>
        <taxon>Thalassiosirophycidae</taxon>
        <taxon>Stephanodiscales</taxon>
        <taxon>Stephanodiscaceae</taxon>
        <taxon>Cyclostephanos</taxon>
    </lineage>
</organism>
<feature type="signal peptide" evidence="3">
    <location>
        <begin position="1"/>
        <end position="21"/>
    </location>
</feature>
<proteinExistence type="predicted"/>
<dbReference type="AlphaFoldDB" id="A0ABD3SRS2"/>
<sequence length="152" mass="16044">MTKRIFASLLFLLACATSTRAFAPHSSSSAIGNAADRRSSPLPPSSSSSPSTTSSSSPPPPTTCLSMGRQWNFNNGRSPWGLKKNAEIWNGRVAQMAFVIVLLQEAITGRGVIDAIRDGDALGYAFLGLAGVSTIGLTIWLAIKGDESDIIF</sequence>
<evidence type="ECO:0000313" key="5">
    <source>
        <dbReference type="Proteomes" id="UP001530377"/>
    </source>
</evidence>
<dbReference type="EMBL" id="JALLPB020000008">
    <property type="protein sequence ID" value="KAL3827071.1"/>
    <property type="molecule type" value="Genomic_DNA"/>
</dbReference>
<gene>
    <name evidence="4" type="ORF">ACHAXA_002306</name>
</gene>
<dbReference type="Proteomes" id="UP001530377">
    <property type="component" value="Unassembled WGS sequence"/>
</dbReference>
<evidence type="ECO:0000256" key="3">
    <source>
        <dbReference type="SAM" id="SignalP"/>
    </source>
</evidence>
<keyword evidence="2" id="KW-0812">Transmembrane</keyword>
<protein>
    <submittedName>
        <fullName evidence="4">Uncharacterized protein</fullName>
    </submittedName>
</protein>
<evidence type="ECO:0000256" key="1">
    <source>
        <dbReference type="SAM" id="MobiDB-lite"/>
    </source>
</evidence>
<evidence type="ECO:0000313" key="4">
    <source>
        <dbReference type="EMBL" id="KAL3827071.1"/>
    </source>
</evidence>
<evidence type="ECO:0000256" key="2">
    <source>
        <dbReference type="SAM" id="Phobius"/>
    </source>
</evidence>
<comment type="caution">
    <text evidence="4">The sequence shown here is derived from an EMBL/GenBank/DDBJ whole genome shotgun (WGS) entry which is preliminary data.</text>
</comment>
<feature type="transmembrane region" description="Helical" evidence="2">
    <location>
        <begin position="121"/>
        <end position="143"/>
    </location>
</feature>
<feature type="chain" id="PRO_5044816931" evidence="3">
    <location>
        <begin position="22"/>
        <end position="152"/>
    </location>
</feature>
<feature type="region of interest" description="Disordered" evidence="1">
    <location>
        <begin position="24"/>
        <end position="68"/>
    </location>
</feature>
<keyword evidence="3" id="KW-0732">Signal</keyword>
<feature type="compositionally biased region" description="Low complexity" evidence="1">
    <location>
        <begin position="45"/>
        <end position="56"/>
    </location>
</feature>